<reference evidence="5 6" key="1">
    <citation type="submission" date="2020-08" db="EMBL/GenBank/DDBJ databases">
        <title>Genomic Encyclopedia of Type Strains, Phase IV (KMG-IV): sequencing the most valuable type-strain genomes for metagenomic binning, comparative biology and taxonomic classification.</title>
        <authorList>
            <person name="Goeker M."/>
        </authorList>
    </citation>
    <scope>NUCLEOTIDE SEQUENCE [LARGE SCALE GENOMIC DNA]</scope>
    <source>
        <strain evidence="5 6">DSM 23240</strain>
    </source>
</reference>
<dbReference type="SUPFAM" id="SSF53822">
    <property type="entry name" value="Periplasmic binding protein-like I"/>
    <property type="match status" value="1"/>
</dbReference>
<evidence type="ECO:0000256" key="3">
    <source>
        <dbReference type="ARBA" id="ARBA00023163"/>
    </source>
</evidence>
<keyword evidence="2" id="KW-0238">DNA-binding</keyword>
<dbReference type="PROSITE" id="PS50932">
    <property type="entry name" value="HTH_LACI_2"/>
    <property type="match status" value="1"/>
</dbReference>
<dbReference type="InterPro" id="IPR028082">
    <property type="entry name" value="Peripla_BP_I"/>
</dbReference>
<evidence type="ECO:0000259" key="4">
    <source>
        <dbReference type="PROSITE" id="PS50932"/>
    </source>
</evidence>
<dbReference type="SMART" id="SM00354">
    <property type="entry name" value="HTH_LACI"/>
    <property type="match status" value="1"/>
</dbReference>
<dbReference type="Pfam" id="PF13377">
    <property type="entry name" value="Peripla_BP_3"/>
    <property type="match status" value="1"/>
</dbReference>
<keyword evidence="6" id="KW-1185">Reference proteome</keyword>
<dbReference type="InterPro" id="IPR010982">
    <property type="entry name" value="Lambda_DNA-bd_dom_sf"/>
</dbReference>
<evidence type="ECO:0000313" key="5">
    <source>
        <dbReference type="EMBL" id="MBB5199768.1"/>
    </source>
</evidence>
<dbReference type="Pfam" id="PF00356">
    <property type="entry name" value="LacI"/>
    <property type="match status" value="1"/>
</dbReference>
<dbReference type="InterPro" id="IPR046335">
    <property type="entry name" value="LacI/GalR-like_sensor"/>
</dbReference>
<evidence type="ECO:0000256" key="2">
    <source>
        <dbReference type="ARBA" id="ARBA00023125"/>
    </source>
</evidence>
<dbReference type="AlphaFoldDB" id="A0A840RRZ3"/>
<dbReference type="CDD" id="cd01392">
    <property type="entry name" value="HTH_LacI"/>
    <property type="match status" value="1"/>
</dbReference>
<evidence type="ECO:0000256" key="1">
    <source>
        <dbReference type="ARBA" id="ARBA00023015"/>
    </source>
</evidence>
<feature type="domain" description="HTH lacI-type" evidence="4">
    <location>
        <begin position="47"/>
        <end position="101"/>
    </location>
</feature>
<dbReference type="PANTHER" id="PTHR30146">
    <property type="entry name" value="LACI-RELATED TRANSCRIPTIONAL REPRESSOR"/>
    <property type="match status" value="1"/>
</dbReference>
<dbReference type="GO" id="GO:0000976">
    <property type="term" value="F:transcription cis-regulatory region binding"/>
    <property type="evidence" value="ECO:0007669"/>
    <property type="project" value="TreeGrafter"/>
</dbReference>
<dbReference type="PROSITE" id="PS00356">
    <property type="entry name" value="HTH_LACI_1"/>
    <property type="match status" value="1"/>
</dbReference>
<keyword evidence="3" id="KW-0804">Transcription</keyword>
<evidence type="ECO:0000313" key="6">
    <source>
        <dbReference type="Proteomes" id="UP000571084"/>
    </source>
</evidence>
<dbReference type="PANTHER" id="PTHR30146:SF33">
    <property type="entry name" value="TRANSCRIPTIONAL REGULATOR"/>
    <property type="match status" value="1"/>
</dbReference>
<comment type="caution">
    <text evidence="5">The sequence shown here is derived from an EMBL/GenBank/DDBJ whole genome shotgun (WGS) entry which is preliminary data.</text>
</comment>
<gene>
    <name evidence="5" type="ORF">HNR39_001600</name>
</gene>
<dbReference type="CDD" id="cd01575">
    <property type="entry name" value="PBP1_GntR"/>
    <property type="match status" value="1"/>
</dbReference>
<name>A0A840RRZ3_9BURK</name>
<keyword evidence="1" id="KW-0805">Transcription regulation</keyword>
<dbReference type="GO" id="GO:0003700">
    <property type="term" value="F:DNA-binding transcription factor activity"/>
    <property type="evidence" value="ECO:0007669"/>
    <property type="project" value="TreeGrafter"/>
</dbReference>
<dbReference type="SUPFAM" id="SSF47413">
    <property type="entry name" value="lambda repressor-like DNA-binding domains"/>
    <property type="match status" value="1"/>
</dbReference>
<accession>A0A840RRZ3</accession>
<protein>
    <submittedName>
        <fullName evidence="5">LacI family gluconate utilization system Gnt-I transcriptional repressor</fullName>
    </submittedName>
</protein>
<dbReference type="InterPro" id="IPR000843">
    <property type="entry name" value="HTH_LacI"/>
</dbReference>
<dbReference type="Proteomes" id="UP000571084">
    <property type="component" value="Unassembled WGS sequence"/>
</dbReference>
<dbReference type="Gene3D" id="1.10.260.40">
    <property type="entry name" value="lambda repressor-like DNA-binding domains"/>
    <property type="match status" value="1"/>
</dbReference>
<organism evidence="5 6">
    <name type="scientific">Glaciimonas immobilis</name>
    <dbReference type="NCBI Taxonomy" id="728004"/>
    <lineage>
        <taxon>Bacteria</taxon>
        <taxon>Pseudomonadati</taxon>
        <taxon>Pseudomonadota</taxon>
        <taxon>Betaproteobacteria</taxon>
        <taxon>Burkholderiales</taxon>
        <taxon>Oxalobacteraceae</taxon>
        <taxon>Glaciimonas</taxon>
    </lineage>
</organism>
<dbReference type="Gene3D" id="3.40.50.2300">
    <property type="match status" value="2"/>
</dbReference>
<proteinExistence type="predicted"/>
<dbReference type="EMBL" id="JACHHQ010000003">
    <property type="protein sequence ID" value="MBB5199768.1"/>
    <property type="molecule type" value="Genomic_DNA"/>
</dbReference>
<sequence length="373" mass="40631">MAKTETRMPRATETNYNVNPAKVNKQGGEAGIARVMAPRRGRATGRVTITEVATAANVSPMTVSRAIKSPELVQQKLRDRIATVIKKLGYVPNQAASTLASSKSRVIGVVVPSLTNAVFIDTLTGIRDCLGKAGYQFLIGESGYCPDKESELITTYMAHAPDGFLLTGIEQQESLRVRLATNNVPAVRMYDLSKNSNDLTVGFSQKKAGYSVARHFIERGYKRPAFLAAQLDPRSMKRREGFRKGLIEAGLNPNLEVLLAVPSTIELGAHLLDQILHQTPNCDAVFCCNDDLALGVLFECQRRGLSVPTQMAIIGFNDLPWAAQANPAITTIVTPRYDIGYIAAELLLKTLKGRAIEKSRIDLGFELAIRGST</sequence>